<comment type="similarity">
    <text evidence="2">Belongs to the TlyA family.</text>
</comment>
<reference evidence="6 7" key="1">
    <citation type="submission" date="2015-01" db="EMBL/GenBank/DDBJ databases">
        <title>Desulfovibrio sp. JC271 draft genome sequence.</title>
        <authorList>
            <person name="Shivani Y."/>
            <person name="Subhash Y."/>
            <person name="Sasikala C."/>
            <person name="Ramana C.V."/>
        </authorList>
    </citation>
    <scope>NUCLEOTIDE SEQUENCE [LARGE SCALE GENOMIC DNA]</scope>
    <source>
        <strain evidence="6 7">JC271</strain>
    </source>
</reference>
<dbReference type="GO" id="GO:0008168">
    <property type="term" value="F:methyltransferase activity"/>
    <property type="evidence" value="ECO:0007669"/>
    <property type="project" value="InterPro"/>
</dbReference>
<dbReference type="Proteomes" id="UP000091979">
    <property type="component" value="Unassembled WGS sequence"/>
</dbReference>
<dbReference type="PROSITE" id="PS50889">
    <property type="entry name" value="S4"/>
    <property type="match status" value="1"/>
</dbReference>
<dbReference type="InterPro" id="IPR002942">
    <property type="entry name" value="S4_RNA-bd"/>
</dbReference>
<keyword evidence="1 3" id="KW-0694">RNA-binding</keyword>
<evidence type="ECO:0000256" key="2">
    <source>
        <dbReference type="ARBA" id="ARBA00029460"/>
    </source>
</evidence>
<dbReference type="InterPro" id="IPR029063">
    <property type="entry name" value="SAM-dependent_MTases_sf"/>
</dbReference>
<organism evidence="6 7">
    <name type="scientific">Halodesulfovibrio spirochaetisodalis</name>
    <dbReference type="NCBI Taxonomy" id="1560234"/>
    <lineage>
        <taxon>Bacteria</taxon>
        <taxon>Pseudomonadati</taxon>
        <taxon>Thermodesulfobacteriota</taxon>
        <taxon>Desulfovibrionia</taxon>
        <taxon>Desulfovibrionales</taxon>
        <taxon>Desulfovibrionaceae</taxon>
        <taxon>Halodesulfovibrio</taxon>
    </lineage>
</organism>
<dbReference type="PANTHER" id="PTHR32319:SF0">
    <property type="entry name" value="BACTERIAL HEMOLYSIN-LIKE PROTEIN"/>
    <property type="match status" value="1"/>
</dbReference>
<comment type="caution">
    <text evidence="6">The sequence shown here is derived from an EMBL/GenBank/DDBJ whole genome shotgun (WGS) entry which is preliminary data.</text>
</comment>
<gene>
    <name evidence="6" type="ORF">SP90_11990</name>
</gene>
<dbReference type="Pfam" id="PF01479">
    <property type="entry name" value="S4"/>
    <property type="match status" value="1"/>
</dbReference>
<dbReference type="STRING" id="1560234.SP90_11990"/>
<name>A0A1B7XAW4_9BACT</name>
<dbReference type="NCBIfam" id="TIGR00478">
    <property type="entry name" value="tly"/>
    <property type="match status" value="1"/>
</dbReference>
<dbReference type="PATRIC" id="fig|1560234.3.peg.1494"/>
<dbReference type="AlphaFoldDB" id="A0A1B7XAW4"/>
<keyword evidence="7" id="KW-1185">Reference proteome</keyword>
<dbReference type="Pfam" id="PF01728">
    <property type="entry name" value="FtsJ"/>
    <property type="match status" value="1"/>
</dbReference>
<dbReference type="GO" id="GO:0032259">
    <property type="term" value="P:methylation"/>
    <property type="evidence" value="ECO:0007669"/>
    <property type="project" value="InterPro"/>
</dbReference>
<dbReference type="EMBL" id="JXMS01000022">
    <property type="protein sequence ID" value="OBQ46509.1"/>
    <property type="molecule type" value="Genomic_DNA"/>
</dbReference>
<evidence type="ECO:0000256" key="3">
    <source>
        <dbReference type="PROSITE-ProRule" id="PRU00182"/>
    </source>
</evidence>
<dbReference type="GO" id="GO:0003723">
    <property type="term" value="F:RNA binding"/>
    <property type="evidence" value="ECO:0007669"/>
    <property type="project" value="UniProtKB-KW"/>
</dbReference>
<dbReference type="SUPFAM" id="SSF55174">
    <property type="entry name" value="Alpha-L RNA-binding motif"/>
    <property type="match status" value="1"/>
</dbReference>
<dbReference type="Gene3D" id="3.10.290.10">
    <property type="entry name" value="RNA-binding S4 domain"/>
    <property type="match status" value="1"/>
</dbReference>
<dbReference type="Gene3D" id="3.40.50.150">
    <property type="entry name" value="Vaccinia Virus protein VP39"/>
    <property type="match status" value="1"/>
</dbReference>
<feature type="domain" description="RNA-binding S4" evidence="4">
    <location>
        <begin position="6"/>
        <end position="34"/>
    </location>
</feature>
<dbReference type="CDD" id="cd02440">
    <property type="entry name" value="AdoMet_MTases"/>
    <property type="match status" value="1"/>
</dbReference>
<dbReference type="InterPro" id="IPR002877">
    <property type="entry name" value="RNA_MeTrfase_FtsJ_dom"/>
</dbReference>
<dbReference type="InterPro" id="IPR004538">
    <property type="entry name" value="Hemolysin_A/TlyA"/>
</dbReference>
<accession>A0A1B7XAW4</accession>
<protein>
    <submittedName>
        <fullName evidence="6">Hemolysin</fullName>
    </submittedName>
</protein>
<evidence type="ECO:0000313" key="6">
    <source>
        <dbReference type="EMBL" id="OBQ46509.1"/>
    </source>
</evidence>
<sequence length="247" mass="26849">MAKKERADQLVFDAGLADSREKAKRLIMAGQVYIIRNGNPEPVAKPGQKMELDSLFEVKGIERFVSRGAYKLLTAIEHFGIDPAGKVALDAGASTGGFSDCLLQHGATKVYAVDVGYGQLHEKLRQDERVINLERTNLRNIDDSVIPEPLDLVVGDVSFISLKLILPPCVALLREGGELAMLIKPQFELGPGMTDKGVVRDPALHQQAIDDVTGFAINELGLTLVGVVPSSIKGPKGNQEFIAYFRK</sequence>
<dbReference type="OrthoDB" id="9784736at2"/>
<dbReference type="PIRSF" id="PIRSF005578">
    <property type="entry name" value="TlyA"/>
    <property type="match status" value="1"/>
</dbReference>
<dbReference type="SUPFAM" id="SSF53335">
    <property type="entry name" value="S-adenosyl-L-methionine-dependent methyltransferases"/>
    <property type="match status" value="1"/>
</dbReference>
<feature type="domain" description="Ribosomal RNA methyltransferase FtsJ" evidence="5">
    <location>
        <begin position="64"/>
        <end position="246"/>
    </location>
</feature>
<dbReference type="PANTHER" id="PTHR32319">
    <property type="entry name" value="BACTERIAL HEMOLYSIN-LIKE PROTEIN"/>
    <property type="match status" value="1"/>
</dbReference>
<proteinExistence type="inferred from homology"/>
<dbReference type="RefSeq" id="WP_066856472.1">
    <property type="nucleotide sequence ID" value="NZ_JXMS01000022.1"/>
</dbReference>
<evidence type="ECO:0000259" key="5">
    <source>
        <dbReference type="Pfam" id="PF01728"/>
    </source>
</evidence>
<dbReference type="InterPro" id="IPR036986">
    <property type="entry name" value="S4_RNA-bd_sf"/>
</dbReference>
<dbReference type="InterPro" id="IPR047048">
    <property type="entry name" value="TlyA"/>
</dbReference>
<evidence type="ECO:0000313" key="7">
    <source>
        <dbReference type="Proteomes" id="UP000091979"/>
    </source>
</evidence>
<evidence type="ECO:0000256" key="1">
    <source>
        <dbReference type="ARBA" id="ARBA00022884"/>
    </source>
</evidence>
<dbReference type="CDD" id="cd00165">
    <property type="entry name" value="S4"/>
    <property type="match status" value="1"/>
</dbReference>
<evidence type="ECO:0000259" key="4">
    <source>
        <dbReference type="Pfam" id="PF01479"/>
    </source>
</evidence>